<evidence type="ECO:0000256" key="1">
    <source>
        <dbReference type="SAM" id="SignalP"/>
    </source>
</evidence>
<evidence type="ECO:0000313" key="3">
    <source>
        <dbReference type="Proteomes" id="UP001500635"/>
    </source>
</evidence>
<feature type="signal peptide" evidence="1">
    <location>
        <begin position="1"/>
        <end position="20"/>
    </location>
</feature>
<accession>A0ABP8J1W4</accession>
<reference evidence="3" key="1">
    <citation type="journal article" date="2019" name="Int. J. Syst. Evol. Microbiol.">
        <title>The Global Catalogue of Microorganisms (GCM) 10K type strain sequencing project: providing services to taxonomists for standard genome sequencing and annotation.</title>
        <authorList>
            <consortium name="The Broad Institute Genomics Platform"/>
            <consortium name="The Broad Institute Genome Sequencing Center for Infectious Disease"/>
            <person name="Wu L."/>
            <person name="Ma J."/>
        </authorList>
    </citation>
    <scope>NUCLEOTIDE SEQUENCE [LARGE SCALE GENOMIC DNA]</scope>
    <source>
        <strain evidence="3">JCM 17688</strain>
    </source>
</reference>
<dbReference type="Proteomes" id="UP001500635">
    <property type="component" value="Unassembled WGS sequence"/>
</dbReference>
<keyword evidence="3" id="KW-1185">Reference proteome</keyword>
<proteinExistence type="predicted"/>
<feature type="chain" id="PRO_5046021541" description="Secreted protein" evidence="1">
    <location>
        <begin position="21"/>
        <end position="70"/>
    </location>
</feature>
<evidence type="ECO:0000313" key="2">
    <source>
        <dbReference type="EMBL" id="GAA4383466.1"/>
    </source>
</evidence>
<gene>
    <name evidence="2" type="ORF">GCM10023147_02730</name>
</gene>
<organism evidence="2 3">
    <name type="scientific">Tsukamurella soli</name>
    <dbReference type="NCBI Taxonomy" id="644556"/>
    <lineage>
        <taxon>Bacteria</taxon>
        <taxon>Bacillati</taxon>
        <taxon>Actinomycetota</taxon>
        <taxon>Actinomycetes</taxon>
        <taxon>Mycobacteriales</taxon>
        <taxon>Tsukamurellaceae</taxon>
        <taxon>Tsukamurella</taxon>
    </lineage>
</organism>
<keyword evidence="1" id="KW-0732">Signal</keyword>
<sequence length="70" mass="7180">MVKSLALNTCGFAVVVSAPASGVVVLVVTAAPGLADDVPPLAARSKQDAESGENQCDNDLELHFLLDSKN</sequence>
<evidence type="ECO:0008006" key="4">
    <source>
        <dbReference type="Google" id="ProtNLM"/>
    </source>
</evidence>
<name>A0ABP8J1W4_9ACTN</name>
<dbReference type="EMBL" id="BAABFR010000002">
    <property type="protein sequence ID" value="GAA4383466.1"/>
    <property type="molecule type" value="Genomic_DNA"/>
</dbReference>
<comment type="caution">
    <text evidence="2">The sequence shown here is derived from an EMBL/GenBank/DDBJ whole genome shotgun (WGS) entry which is preliminary data.</text>
</comment>
<protein>
    <recommendedName>
        <fullName evidence="4">Secreted protein</fullName>
    </recommendedName>
</protein>